<sequence>ADAVVFAVAVEALELRVFARQLFDPVTEGMNRTVARAVDEVDRALCFQGRFQHRQRRGNPHTTTDQHQRLVIVRQGELARW</sequence>
<dbReference type="AlphaFoldDB" id="A0A699XJQ4"/>
<accession>A0A699XJQ4</accession>
<dbReference type="EMBL" id="BKCJ011870679">
    <property type="protein sequence ID" value="GFD59887.1"/>
    <property type="molecule type" value="Genomic_DNA"/>
</dbReference>
<name>A0A699XJQ4_TANCI</name>
<reference evidence="1" key="1">
    <citation type="journal article" date="2019" name="Sci. Rep.">
        <title>Draft genome of Tanacetum cinerariifolium, the natural source of mosquito coil.</title>
        <authorList>
            <person name="Yamashiro T."/>
            <person name="Shiraishi A."/>
            <person name="Satake H."/>
            <person name="Nakayama K."/>
        </authorList>
    </citation>
    <scope>NUCLEOTIDE SEQUENCE</scope>
</reference>
<protein>
    <submittedName>
        <fullName evidence="1">Uncharacterized protein</fullName>
    </submittedName>
</protein>
<feature type="non-terminal residue" evidence="1">
    <location>
        <position position="1"/>
    </location>
</feature>
<comment type="caution">
    <text evidence="1">The sequence shown here is derived from an EMBL/GenBank/DDBJ whole genome shotgun (WGS) entry which is preliminary data.</text>
</comment>
<proteinExistence type="predicted"/>
<feature type="non-terminal residue" evidence="1">
    <location>
        <position position="81"/>
    </location>
</feature>
<gene>
    <name evidence="1" type="ORF">Tci_931856</name>
</gene>
<organism evidence="1">
    <name type="scientific">Tanacetum cinerariifolium</name>
    <name type="common">Dalmatian daisy</name>
    <name type="synonym">Chrysanthemum cinerariifolium</name>
    <dbReference type="NCBI Taxonomy" id="118510"/>
    <lineage>
        <taxon>Eukaryota</taxon>
        <taxon>Viridiplantae</taxon>
        <taxon>Streptophyta</taxon>
        <taxon>Embryophyta</taxon>
        <taxon>Tracheophyta</taxon>
        <taxon>Spermatophyta</taxon>
        <taxon>Magnoliopsida</taxon>
        <taxon>eudicotyledons</taxon>
        <taxon>Gunneridae</taxon>
        <taxon>Pentapetalae</taxon>
        <taxon>asterids</taxon>
        <taxon>campanulids</taxon>
        <taxon>Asterales</taxon>
        <taxon>Asteraceae</taxon>
        <taxon>Asteroideae</taxon>
        <taxon>Anthemideae</taxon>
        <taxon>Anthemidinae</taxon>
        <taxon>Tanacetum</taxon>
    </lineage>
</organism>
<evidence type="ECO:0000313" key="1">
    <source>
        <dbReference type="EMBL" id="GFD59887.1"/>
    </source>
</evidence>